<protein>
    <submittedName>
        <fullName evidence="1">Uncharacterized protein</fullName>
    </submittedName>
</protein>
<keyword evidence="2" id="KW-1185">Reference proteome</keyword>
<evidence type="ECO:0000313" key="2">
    <source>
        <dbReference type="Proteomes" id="UP000518300"/>
    </source>
</evidence>
<reference evidence="1 2" key="1">
    <citation type="submission" date="2020-04" db="EMBL/GenBank/DDBJ databases">
        <title>Draft genome of Pyxidicoccus fallax type strain.</title>
        <authorList>
            <person name="Whitworth D.E."/>
        </authorList>
    </citation>
    <scope>NUCLEOTIDE SEQUENCE [LARGE SCALE GENOMIC DNA]</scope>
    <source>
        <strain evidence="1 2">DSM 14698</strain>
    </source>
</reference>
<gene>
    <name evidence="1" type="ORF">HG543_13350</name>
</gene>
<name>A0A848L9V8_9BACT</name>
<dbReference type="RefSeq" id="WP_169345120.1">
    <property type="nucleotide sequence ID" value="NZ_JABBJJ010000049.1"/>
</dbReference>
<organism evidence="1 2">
    <name type="scientific">Pyxidicoccus fallax</name>
    <dbReference type="NCBI Taxonomy" id="394095"/>
    <lineage>
        <taxon>Bacteria</taxon>
        <taxon>Pseudomonadati</taxon>
        <taxon>Myxococcota</taxon>
        <taxon>Myxococcia</taxon>
        <taxon>Myxococcales</taxon>
        <taxon>Cystobacterineae</taxon>
        <taxon>Myxococcaceae</taxon>
        <taxon>Pyxidicoccus</taxon>
    </lineage>
</organism>
<sequence length="322" mass="36369">MRPPPTEFDRQYTEQRPSIDLARRYLEKEGFTRLQRALAKDVGQGKLPAEEAAGAVRYALLPLIERVAERVGHTRYVELLKDPELKESLLFALDDISLRRGINAPEAREQLRQTTLQTTLRYWHLVVHEQRGRQRYEITTDLARRLLNETFPEQPCDALKLPVDSLVLVVPEELGLVGRGPGGGVAPITEIYAVEGPAPEGRYWYLWLNMREPSGTSAFSLANVYLAPGATLAEAIAFTRNEGGPGQDPSWELGCRLLAGAARYLAEGGHTREEWYDETARELHEKLAATPKTNKKEREKLRERFHAVSPGRRIILEEAPKS</sequence>
<comment type="caution">
    <text evidence="1">The sequence shown here is derived from an EMBL/GenBank/DDBJ whole genome shotgun (WGS) entry which is preliminary data.</text>
</comment>
<evidence type="ECO:0000313" key="1">
    <source>
        <dbReference type="EMBL" id="NMO15830.1"/>
    </source>
</evidence>
<accession>A0A848L9V8</accession>
<dbReference type="EMBL" id="JABBJJ010000049">
    <property type="protein sequence ID" value="NMO15830.1"/>
    <property type="molecule type" value="Genomic_DNA"/>
</dbReference>
<dbReference type="AlphaFoldDB" id="A0A848L9V8"/>
<dbReference type="Proteomes" id="UP000518300">
    <property type="component" value="Unassembled WGS sequence"/>
</dbReference>
<proteinExistence type="predicted"/>